<protein>
    <recommendedName>
        <fullName evidence="4">Lipoprotein</fullName>
    </recommendedName>
</protein>
<feature type="compositionally biased region" description="Basic and acidic residues" evidence="1">
    <location>
        <begin position="66"/>
        <end position="78"/>
    </location>
</feature>
<organism evidence="2 3">
    <name type="scientific">Oceaniferula marina</name>
    <dbReference type="NCBI Taxonomy" id="2748318"/>
    <lineage>
        <taxon>Bacteria</taxon>
        <taxon>Pseudomonadati</taxon>
        <taxon>Verrucomicrobiota</taxon>
        <taxon>Verrucomicrobiia</taxon>
        <taxon>Verrucomicrobiales</taxon>
        <taxon>Verrucomicrobiaceae</taxon>
        <taxon>Oceaniferula</taxon>
    </lineage>
</organism>
<feature type="compositionally biased region" description="Basic and acidic residues" evidence="1">
    <location>
        <begin position="21"/>
        <end position="35"/>
    </location>
</feature>
<sequence length="78" mass="8791">MKFTHITLALLVTLGAISCEQKKEETQRSIQEKAKRSSSKQPEARPETGIPADKAARRVGTQNDQRAQKSRELLDQTR</sequence>
<dbReference type="RefSeq" id="WP_178931967.1">
    <property type="nucleotide sequence ID" value="NZ_JACBAZ010000002.1"/>
</dbReference>
<keyword evidence="3" id="KW-1185">Reference proteome</keyword>
<evidence type="ECO:0000313" key="3">
    <source>
        <dbReference type="Proteomes" id="UP000557872"/>
    </source>
</evidence>
<evidence type="ECO:0008006" key="4">
    <source>
        <dbReference type="Google" id="ProtNLM"/>
    </source>
</evidence>
<gene>
    <name evidence="2" type="ORF">HW115_07510</name>
</gene>
<reference evidence="2 3" key="1">
    <citation type="submission" date="2020-07" db="EMBL/GenBank/DDBJ databases">
        <title>Roseicoccus Jingziensis gen. nov., sp. nov., isolated from coastal seawater.</title>
        <authorList>
            <person name="Feng X."/>
        </authorList>
    </citation>
    <scope>NUCLEOTIDE SEQUENCE [LARGE SCALE GENOMIC DNA]</scope>
    <source>
        <strain evidence="2 3">N1E253</strain>
    </source>
</reference>
<comment type="caution">
    <text evidence="2">The sequence shown here is derived from an EMBL/GenBank/DDBJ whole genome shotgun (WGS) entry which is preliminary data.</text>
</comment>
<accession>A0A851GD28</accession>
<name>A0A851GD28_9BACT</name>
<dbReference type="EMBL" id="JACBAZ010000002">
    <property type="protein sequence ID" value="NWK55453.1"/>
    <property type="molecule type" value="Genomic_DNA"/>
</dbReference>
<proteinExistence type="predicted"/>
<evidence type="ECO:0000313" key="2">
    <source>
        <dbReference type="EMBL" id="NWK55453.1"/>
    </source>
</evidence>
<dbReference type="Proteomes" id="UP000557872">
    <property type="component" value="Unassembled WGS sequence"/>
</dbReference>
<dbReference type="AlphaFoldDB" id="A0A851GD28"/>
<feature type="region of interest" description="Disordered" evidence="1">
    <location>
        <begin position="21"/>
        <end position="78"/>
    </location>
</feature>
<evidence type="ECO:0000256" key="1">
    <source>
        <dbReference type="SAM" id="MobiDB-lite"/>
    </source>
</evidence>
<dbReference type="PROSITE" id="PS51257">
    <property type="entry name" value="PROKAR_LIPOPROTEIN"/>
    <property type="match status" value="1"/>
</dbReference>